<evidence type="ECO:0000313" key="2">
    <source>
        <dbReference type="EMBL" id="GGI85360.1"/>
    </source>
</evidence>
<dbReference type="Pfam" id="PF03974">
    <property type="entry name" value="Ecotin"/>
    <property type="match status" value="1"/>
</dbReference>
<dbReference type="PIRSF" id="PIRSF006865">
    <property type="entry name" value="Prot_inh_ecotin"/>
    <property type="match status" value="1"/>
</dbReference>
<reference evidence="2" key="1">
    <citation type="journal article" date="2014" name="Int. J. Syst. Evol. Microbiol.">
        <title>Complete genome sequence of Corynebacterium casei LMG S-19264T (=DSM 44701T), isolated from a smear-ripened cheese.</title>
        <authorList>
            <consortium name="US DOE Joint Genome Institute (JGI-PGF)"/>
            <person name="Walter F."/>
            <person name="Albersmeier A."/>
            <person name="Kalinowski J."/>
            <person name="Ruckert C."/>
        </authorList>
    </citation>
    <scope>NUCLEOTIDE SEQUENCE</scope>
    <source>
        <strain evidence="2">JCM 30804</strain>
    </source>
</reference>
<proteinExistence type="inferred from homology"/>
<dbReference type="InterPro" id="IPR036198">
    <property type="entry name" value="Ecotin_sf"/>
</dbReference>
<dbReference type="AlphaFoldDB" id="A0A917JW47"/>
<dbReference type="PANTHER" id="PTHR35890">
    <property type="match status" value="1"/>
</dbReference>
<dbReference type="RefSeq" id="WP_188921122.1">
    <property type="nucleotide sequence ID" value="NZ_BMPZ01000006.1"/>
</dbReference>
<sequence length="181" mass="20932">MRNRLASITPWHFMITMCLMLGFVQIANATTINPNMITYDRYYADQASREQNILRYPNPTPEHTQHVLTLAKNAEEATLKIEIQIGRTQAVDCNKHSLMGTVNNETLKGWGFQYYVVENVQQGPSTMMACFDKATTNKFLFLPRSLFVPYNSQLPIVIYTPSDIQIRYRLWTTTAEFQHSE</sequence>
<reference evidence="2" key="2">
    <citation type="submission" date="2020-09" db="EMBL/GenBank/DDBJ databases">
        <authorList>
            <person name="Sun Q."/>
            <person name="Ohkuma M."/>
        </authorList>
    </citation>
    <scope>NUCLEOTIDE SEQUENCE</scope>
    <source>
        <strain evidence="2">JCM 30804</strain>
    </source>
</reference>
<protein>
    <submittedName>
        <fullName evidence="2">Ecotin</fullName>
    </submittedName>
</protein>
<dbReference type="GO" id="GO:0004867">
    <property type="term" value="F:serine-type endopeptidase inhibitor activity"/>
    <property type="evidence" value="ECO:0007669"/>
    <property type="project" value="InterPro"/>
</dbReference>
<accession>A0A917JW47</accession>
<evidence type="ECO:0000256" key="1">
    <source>
        <dbReference type="ARBA" id="ARBA00010558"/>
    </source>
</evidence>
<name>A0A917JW47_9GAMM</name>
<dbReference type="EMBL" id="BMPZ01000006">
    <property type="protein sequence ID" value="GGI85360.1"/>
    <property type="molecule type" value="Genomic_DNA"/>
</dbReference>
<dbReference type="Gene3D" id="2.60.40.550">
    <property type="entry name" value="Ecotin"/>
    <property type="match status" value="1"/>
</dbReference>
<dbReference type="NCBIfam" id="NF002987">
    <property type="entry name" value="PRK03719.1"/>
    <property type="match status" value="1"/>
</dbReference>
<dbReference type="PANTHER" id="PTHR35890:SF3">
    <property type="entry name" value="ECOTIN"/>
    <property type="match status" value="1"/>
</dbReference>
<keyword evidence="3" id="KW-1185">Reference proteome</keyword>
<comment type="caution">
    <text evidence="2">The sequence shown here is derived from an EMBL/GenBank/DDBJ whole genome shotgun (WGS) entry which is preliminary data.</text>
</comment>
<gene>
    <name evidence="2" type="primary">eco</name>
    <name evidence="2" type="ORF">GCM10009332_23360</name>
</gene>
<dbReference type="InterPro" id="IPR005658">
    <property type="entry name" value="Prot_inh_ecotin"/>
</dbReference>
<dbReference type="SUPFAM" id="SSF49772">
    <property type="entry name" value="Ecotin, trypsin inhibitor"/>
    <property type="match status" value="1"/>
</dbReference>
<evidence type="ECO:0000313" key="3">
    <source>
        <dbReference type="Proteomes" id="UP000613743"/>
    </source>
</evidence>
<dbReference type="Proteomes" id="UP000613743">
    <property type="component" value="Unassembled WGS sequence"/>
</dbReference>
<organism evidence="2 3">
    <name type="scientific">Shewanella gelidii</name>
    <dbReference type="NCBI Taxonomy" id="1642821"/>
    <lineage>
        <taxon>Bacteria</taxon>
        <taxon>Pseudomonadati</taxon>
        <taxon>Pseudomonadota</taxon>
        <taxon>Gammaproteobacteria</taxon>
        <taxon>Alteromonadales</taxon>
        <taxon>Shewanellaceae</taxon>
        <taxon>Shewanella</taxon>
    </lineage>
</organism>
<comment type="similarity">
    <text evidence="1">Belongs to the protease inhibitor I11 (ecotin) family.</text>
</comment>